<accession>A0A5N7CC53</accession>
<dbReference type="EMBL" id="ML735243">
    <property type="protein sequence ID" value="KAE8391684.1"/>
    <property type="molecule type" value="Genomic_DNA"/>
</dbReference>
<dbReference type="InterPro" id="IPR002347">
    <property type="entry name" value="SDR_fam"/>
</dbReference>
<keyword evidence="2" id="KW-0560">Oxidoreductase</keyword>
<proteinExistence type="predicted"/>
<dbReference type="GO" id="GO:0005777">
    <property type="term" value="C:peroxisome"/>
    <property type="evidence" value="ECO:0007669"/>
    <property type="project" value="TreeGrafter"/>
</dbReference>
<dbReference type="PRINTS" id="PR00081">
    <property type="entry name" value="GDHRDH"/>
</dbReference>
<evidence type="ECO:0000256" key="2">
    <source>
        <dbReference type="ARBA" id="ARBA00023002"/>
    </source>
</evidence>
<protein>
    <recommendedName>
        <fullName evidence="3">2,4-dienoyl-CoA reductase [(3E)-enoyl-CoA-producing]</fullName>
        <ecNumber evidence="3">1.3.1.124</ecNumber>
    </recommendedName>
</protein>
<evidence type="ECO:0000256" key="5">
    <source>
        <dbReference type="ARBA" id="ARBA00048340"/>
    </source>
</evidence>
<dbReference type="InterPro" id="IPR036291">
    <property type="entry name" value="NAD(P)-bd_dom_sf"/>
</dbReference>
<evidence type="ECO:0000256" key="3">
    <source>
        <dbReference type="ARBA" id="ARBA00026117"/>
    </source>
</evidence>
<dbReference type="EC" id="1.3.1.124" evidence="3"/>
<comment type="catalytic activity">
    <reaction evidence="4">
        <text>a (2E,4E)-dienoyl-CoA + NADPH + H(+) = a 4,5-saturated-(3E)-enoyl-CoA + NADP(+)</text>
        <dbReference type="Rhea" id="RHEA:45912"/>
        <dbReference type="ChEBI" id="CHEBI:15378"/>
        <dbReference type="ChEBI" id="CHEBI:57783"/>
        <dbReference type="ChEBI" id="CHEBI:58349"/>
        <dbReference type="ChEBI" id="CHEBI:85101"/>
        <dbReference type="ChEBI" id="CHEBI:85493"/>
        <dbReference type="EC" id="1.3.1.124"/>
    </reaction>
</comment>
<dbReference type="PANTHER" id="PTHR43296:SF2">
    <property type="entry name" value="PEROXISOMAL 2,4-DIENOYL-COA REDUCTASE [(3E)-ENOYL-COA-PRODUCING]"/>
    <property type="match status" value="1"/>
</dbReference>
<dbReference type="OrthoDB" id="2136131at2759"/>
<dbReference type="Gene3D" id="3.40.50.720">
    <property type="entry name" value="NAD(P)-binding Rossmann-like Domain"/>
    <property type="match status" value="1"/>
</dbReference>
<organism evidence="6">
    <name type="scientific">Petromyces alliaceus</name>
    <name type="common">Aspergillus alliaceus</name>
    <dbReference type="NCBI Taxonomy" id="209559"/>
    <lineage>
        <taxon>Eukaryota</taxon>
        <taxon>Fungi</taxon>
        <taxon>Dikarya</taxon>
        <taxon>Ascomycota</taxon>
        <taxon>Pezizomycotina</taxon>
        <taxon>Eurotiomycetes</taxon>
        <taxon>Eurotiomycetidae</taxon>
        <taxon>Eurotiales</taxon>
        <taxon>Aspergillaceae</taxon>
        <taxon>Aspergillus</taxon>
        <taxon>Aspergillus subgen. Circumdati</taxon>
    </lineage>
</organism>
<keyword evidence="1" id="KW-0521">NADP</keyword>
<dbReference type="PANTHER" id="PTHR43296">
    <property type="entry name" value="PEROXISOMAL 2,4-DIENOYL-COA REDUCTASE"/>
    <property type="match status" value="1"/>
</dbReference>
<dbReference type="GO" id="GO:0008670">
    <property type="term" value="F:2,4-dienoyl-CoA reductase (NADPH) activity"/>
    <property type="evidence" value="ECO:0007669"/>
    <property type="project" value="InterPro"/>
</dbReference>
<gene>
    <name evidence="6" type="ORF">BDV23DRAFT_152833</name>
</gene>
<dbReference type="Pfam" id="PF13561">
    <property type="entry name" value="adh_short_C2"/>
    <property type="match status" value="1"/>
</dbReference>
<dbReference type="AlphaFoldDB" id="A0A5N7CC53"/>
<dbReference type="InterPro" id="IPR045017">
    <property type="entry name" value="DECR2-like"/>
</dbReference>
<dbReference type="CDD" id="cd05369">
    <property type="entry name" value="TER_DECR_SDR_a"/>
    <property type="match status" value="1"/>
</dbReference>
<evidence type="ECO:0000256" key="1">
    <source>
        <dbReference type="ARBA" id="ARBA00022857"/>
    </source>
</evidence>
<evidence type="ECO:0000313" key="6">
    <source>
        <dbReference type="EMBL" id="KAE8391684.1"/>
    </source>
</evidence>
<name>A0A5N7CC53_PETAA</name>
<sequence length="317" mass="33013">MFPSRTDVLSEVWRDNIFSNKVVFCTGGAGSICSVQVRALVLLGANAAIVGRNPEKTRQVAADIARSRDGAKVIGIGDVDVRKPESITAAAAKCAEELGAIDFVIAGAAGNFVAPISRLSANAFKSVIDIDLTGSYNTFKATVPYLLRSALKHRSADSLGSPLGTGGRIIFISATLHYAGTPFQAHVGAGKAGVDSLSSSIAIEYGPMGITSNVIAPGPISDTEGMRRLAAADGEKTARKGVPLGRWGRKKEIADATIYLFSDTGNFINGTLQVVDGAAWRLGALASARVEYPEALEAMMEGTPDLKPFGAGANTKL</sequence>
<comment type="catalytic activity">
    <reaction evidence="5">
        <text>a (2E,4Z)-dienoyl-CoA + NADPH + H(+) = a 4,5-saturated-(3E)-enoyl-CoA + NADP(+)</text>
        <dbReference type="Rhea" id="RHEA:61892"/>
        <dbReference type="ChEBI" id="CHEBI:15378"/>
        <dbReference type="ChEBI" id="CHEBI:57783"/>
        <dbReference type="ChEBI" id="CHEBI:58349"/>
        <dbReference type="ChEBI" id="CHEBI:85099"/>
        <dbReference type="ChEBI" id="CHEBI:85493"/>
        <dbReference type="EC" id="1.3.1.124"/>
    </reaction>
</comment>
<dbReference type="SUPFAM" id="SSF51735">
    <property type="entry name" value="NAD(P)-binding Rossmann-fold domains"/>
    <property type="match status" value="1"/>
</dbReference>
<dbReference type="Proteomes" id="UP000326877">
    <property type="component" value="Unassembled WGS sequence"/>
</dbReference>
<dbReference type="GO" id="GO:0009062">
    <property type="term" value="P:fatty acid catabolic process"/>
    <property type="evidence" value="ECO:0007669"/>
    <property type="project" value="InterPro"/>
</dbReference>
<reference evidence="6" key="1">
    <citation type="submission" date="2019-04" db="EMBL/GenBank/DDBJ databases">
        <title>Friends and foes A comparative genomics studyof 23 Aspergillus species from section Flavi.</title>
        <authorList>
            <consortium name="DOE Joint Genome Institute"/>
            <person name="Kjaerbolling I."/>
            <person name="Vesth T."/>
            <person name="Frisvad J.C."/>
            <person name="Nybo J.L."/>
            <person name="Theobald S."/>
            <person name="Kildgaard S."/>
            <person name="Isbrandt T."/>
            <person name="Kuo A."/>
            <person name="Sato A."/>
            <person name="Lyhne E.K."/>
            <person name="Kogle M.E."/>
            <person name="Wiebenga A."/>
            <person name="Kun R.S."/>
            <person name="Lubbers R.J."/>
            <person name="Makela M.R."/>
            <person name="Barry K."/>
            <person name="Chovatia M."/>
            <person name="Clum A."/>
            <person name="Daum C."/>
            <person name="Haridas S."/>
            <person name="He G."/>
            <person name="LaButti K."/>
            <person name="Lipzen A."/>
            <person name="Mondo S."/>
            <person name="Riley R."/>
            <person name="Salamov A."/>
            <person name="Simmons B.A."/>
            <person name="Magnuson J.K."/>
            <person name="Henrissat B."/>
            <person name="Mortensen U.H."/>
            <person name="Larsen T.O."/>
            <person name="Devries R.P."/>
            <person name="Grigoriev I.V."/>
            <person name="Machida M."/>
            <person name="Baker S.E."/>
            <person name="Andersen M.R."/>
        </authorList>
    </citation>
    <scope>NUCLEOTIDE SEQUENCE [LARGE SCALE GENOMIC DNA]</scope>
    <source>
        <strain evidence="6">IBT 14317</strain>
    </source>
</reference>
<evidence type="ECO:0000256" key="4">
    <source>
        <dbReference type="ARBA" id="ARBA00048009"/>
    </source>
</evidence>